<proteinExistence type="predicted"/>
<dbReference type="Proteomes" id="UP000000329">
    <property type="component" value="Chromosome"/>
</dbReference>
<evidence type="ECO:0000313" key="1">
    <source>
        <dbReference type="EMBL" id="ADJ66234.1"/>
    </source>
</evidence>
<dbReference type="GeneID" id="29393888"/>
<organism evidence="1 2">
    <name type="scientific">Herbaspirillum seropedicae (strain SmR1)</name>
    <dbReference type="NCBI Taxonomy" id="757424"/>
    <lineage>
        <taxon>Bacteria</taxon>
        <taxon>Pseudomonadati</taxon>
        <taxon>Pseudomonadota</taxon>
        <taxon>Betaproteobacteria</taxon>
        <taxon>Burkholderiales</taxon>
        <taxon>Oxalobacteraceae</taxon>
        <taxon>Herbaspirillum</taxon>
    </lineage>
</organism>
<evidence type="ECO:0000313" key="2">
    <source>
        <dbReference type="Proteomes" id="UP000000329"/>
    </source>
</evidence>
<dbReference type="KEGG" id="hse:Hsero_4773"/>
<dbReference type="STRING" id="757424.Hsero_4773"/>
<dbReference type="AlphaFoldDB" id="D8IZ30"/>
<reference evidence="1 2" key="1">
    <citation type="submission" date="2010-04" db="EMBL/GenBank/DDBJ databases">
        <title>The genome of Herbaspirillum seropedicae SmR1, an endophytic, nitrogen-fixing, plant-growth promoting beta-Proteobacteria.</title>
        <authorList>
            <person name="Pedrosa F.O."/>
            <person name="Monteiro R.A."/>
            <person name="Wassem R."/>
            <person name="Cruz L.M."/>
            <person name="Ayub R.A."/>
            <person name="Colauto N.B."/>
            <person name="Fernandez M.A."/>
            <person name="Fungaro M.H.P."/>
            <person name="Grisard E.C."/>
            <person name="Hungria M."/>
            <person name="Madeira H.M.F."/>
            <person name="Nodari R.O."/>
            <person name="Osaku C.A."/>
            <person name="Petzl-Erler M.L."/>
            <person name="Terenzi H."/>
            <person name="Vieira L.G.E."/>
            <person name="Almeida M.I.M."/>
            <person name="Alves L.R."/>
            <person name="Arantes O.M.N."/>
            <person name="Balsanelli E."/>
            <person name="Barcellos F.G."/>
            <person name="Baura V.A."/>
            <person name="Binde D.R."/>
            <person name="Campo R.J."/>
            <person name="Chubatsu L.S."/>
            <person name="Chueire L.M.O."/>
            <person name="Ciferri R.R."/>
            <person name="Correa L.C."/>
            <person name="da Conceicao Silva J.L."/>
            <person name="Dabul A.N.G."/>
            <person name="Dambros B.P."/>
            <person name="Faoro H."/>
            <person name="Favetti A."/>
            <person name="Friedermann G."/>
            <person name="Furlaneto M.C."/>
            <person name="Gasques L.S."/>
            <person name="Gimenes C.C.T."/>
            <person name="Gioppo N.M.R."/>
            <person name="Glienke-Blanco C."/>
            <person name="Godoy L.P."/>
            <person name="Guerra M.P."/>
            <person name="Karp S."/>
            <person name="Kava-Cordeiro V."/>
            <person name="Margarido V.P."/>
            <person name="Mathioni S.M."/>
            <person name="Menck-Soares M.A."/>
            <person name="Murace N.K."/>
            <person name="Nicolas M.F."/>
            <person name="Oliveira C.E.C."/>
            <person name="Pagnan N.A.B."/>
            <person name="Pamphile J.A."/>
            <person name="Patussi E.V."/>
            <person name="Pereira L.F.P."/>
            <person name="Pereira-Ferrari L."/>
            <person name="Pinto F.G.S."/>
            <person name="Precoma C."/>
            <person name="Prioli A.J."/>
            <person name="Prioli S.M.A.P."/>
            <person name="Raittz R.T."/>
            <person name="Ramos H.J.O."/>
            <person name="Ribeiro E.M.S.F."/>
            <person name="Rigo L.U."/>
            <person name="Rocha C.L.M.S.C."/>
            <person name="Rocha S.N."/>
            <person name="Santos K."/>
            <person name="Satori D."/>
            <person name="Silva A.G."/>
            <person name="Simao R.C.G."/>
            <person name="Soares M.A.M."/>
            <person name="Souza E.M."/>
            <person name="Steffens M.B.R."/>
            <person name="Steindel M."/>
            <person name="Tadra-Sfeir M.Z."/>
            <person name="Takahashi E.K."/>
            <person name="Torres R.A."/>
            <person name="Valle J.S."/>
            <person name="Vernal J.I."/>
            <person name="Vilas-Boas L.A."/>
            <person name="Watanabe M.A.E."/>
            <person name="Weiss V.A."/>
            <person name="Yates M.A."/>
            <person name="Souza E.M."/>
        </authorList>
    </citation>
    <scope>NUCLEOTIDE SEQUENCE [LARGE SCALE GENOMIC DNA]</scope>
    <source>
        <strain evidence="1 2">SmR1</strain>
    </source>
</reference>
<sequence>MSIPFATETTTIRLAAGQTHALVLHGAACIRVHQGLVWLTVEQGGADVWLSAGRSFDIQGRGLAVLEAAHGAAEFDLQMQPGWGRRLLRWLRGPGRPPVASSTSSATPPSCGETVRVSRLLPHGLIRWF</sequence>
<dbReference type="HOGENOM" id="CLU_1945819_0_0_4"/>
<dbReference type="Pfam" id="PF11142">
    <property type="entry name" value="DUF2917"/>
    <property type="match status" value="1"/>
</dbReference>
<dbReference type="OrthoDB" id="8720906at2"/>
<gene>
    <name evidence="1" type="ordered locus">Hsero_4773</name>
</gene>
<keyword evidence="2" id="KW-1185">Reference proteome</keyword>
<name>D8IZ30_HERSS</name>
<dbReference type="InterPro" id="IPR021317">
    <property type="entry name" value="DUF2917"/>
</dbReference>
<protein>
    <recommendedName>
        <fullName evidence="3">DUF2917 domain-containing protein</fullName>
    </recommendedName>
</protein>
<accession>D8IZ30</accession>
<dbReference type="EMBL" id="CP002039">
    <property type="protein sequence ID" value="ADJ66234.1"/>
    <property type="molecule type" value="Genomic_DNA"/>
</dbReference>
<dbReference type="RefSeq" id="WP_013236683.1">
    <property type="nucleotide sequence ID" value="NC_014323.1"/>
</dbReference>
<evidence type="ECO:0008006" key="3">
    <source>
        <dbReference type="Google" id="ProtNLM"/>
    </source>
</evidence>